<dbReference type="GO" id="GO:0003677">
    <property type="term" value="F:DNA binding"/>
    <property type="evidence" value="ECO:0007669"/>
    <property type="project" value="InterPro"/>
</dbReference>
<dbReference type="InterPro" id="IPR029462">
    <property type="entry name" value="Rnk_N"/>
</dbReference>
<dbReference type="NCBIfam" id="NF004396">
    <property type="entry name" value="PRK05753.1"/>
    <property type="match status" value="1"/>
</dbReference>
<dbReference type="Gene3D" id="3.10.50.30">
    <property type="entry name" value="Transcription elongation factor, GreA/GreB, C-terminal domain"/>
    <property type="match status" value="1"/>
</dbReference>
<organism evidence="3 4">
    <name type="scientific">Hyphomicrobium sulfonivorans</name>
    <dbReference type="NCBI Taxonomy" id="121290"/>
    <lineage>
        <taxon>Bacteria</taxon>
        <taxon>Pseudomonadati</taxon>
        <taxon>Pseudomonadota</taxon>
        <taxon>Alphaproteobacteria</taxon>
        <taxon>Hyphomicrobiales</taxon>
        <taxon>Hyphomicrobiaceae</taxon>
        <taxon>Hyphomicrobium</taxon>
    </lineage>
</organism>
<gene>
    <name evidence="3" type="ORF">APY04_2756</name>
</gene>
<dbReference type="InterPro" id="IPR036953">
    <property type="entry name" value="GreA/GreB_C_sf"/>
</dbReference>
<keyword evidence="3" id="KW-0418">Kinase</keyword>
<protein>
    <submittedName>
        <fullName evidence="3">Regulator of nucleoside diphosphate kinase</fullName>
    </submittedName>
</protein>
<dbReference type="Pfam" id="PF01272">
    <property type="entry name" value="GreA_GreB"/>
    <property type="match status" value="1"/>
</dbReference>
<dbReference type="STRING" id="121290.APY04_2756"/>
<dbReference type="Proteomes" id="UP000059074">
    <property type="component" value="Unassembled WGS sequence"/>
</dbReference>
<dbReference type="RefSeq" id="WP_068463414.1">
    <property type="nucleotide sequence ID" value="NZ_LMTR01000078.1"/>
</dbReference>
<dbReference type="SUPFAM" id="SSF54534">
    <property type="entry name" value="FKBP-like"/>
    <property type="match status" value="1"/>
</dbReference>
<accession>A0A125NU46</accession>
<keyword evidence="4" id="KW-1185">Reference proteome</keyword>
<dbReference type="Gene3D" id="1.10.286.20">
    <property type="match status" value="1"/>
</dbReference>
<dbReference type="GO" id="GO:0006354">
    <property type="term" value="P:DNA-templated transcription elongation"/>
    <property type="evidence" value="ECO:0007669"/>
    <property type="project" value="TreeGrafter"/>
</dbReference>
<dbReference type="OrthoDB" id="192847at2"/>
<proteinExistence type="predicted"/>
<evidence type="ECO:0000259" key="2">
    <source>
        <dbReference type="Pfam" id="PF14760"/>
    </source>
</evidence>
<keyword evidence="3" id="KW-0808">Transferase</keyword>
<evidence type="ECO:0000259" key="1">
    <source>
        <dbReference type="Pfam" id="PF01272"/>
    </source>
</evidence>
<evidence type="ECO:0000313" key="3">
    <source>
        <dbReference type="EMBL" id="KWT65518.1"/>
    </source>
</evidence>
<reference evidence="3 4" key="1">
    <citation type="submission" date="2015-10" db="EMBL/GenBank/DDBJ databases">
        <title>Transcriptomic analysis of a linuron degrading triple-species bacterial consortium.</title>
        <authorList>
            <person name="Albers P."/>
        </authorList>
    </citation>
    <scope>NUCLEOTIDE SEQUENCE [LARGE SCALE GENOMIC DNA]</scope>
    <source>
        <strain evidence="3 4">WDL6</strain>
    </source>
</reference>
<dbReference type="Pfam" id="PF14760">
    <property type="entry name" value="Rnk_N"/>
    <property type="match status" value="1"/>
</dbReference>
<evidence type="ECO:0000313" key="4">
    <source>
        <dbReference type="Proteomes" id="UP000059074"/>
    </source>
</evidence>
<dbReference type="PANTHER" id="PTHR30437:SF5">
    <property type="entry name" value="REGULATOR OF NUCLEOSIDE DIPHOSPHATE KINASE"/>
    <property type="match status" value="1"/>
</dbReference>
<dbReference type="InterPro" id="IPR023459">
    <property type="entry name" value="Tscrpt_elong_fac_GreA/B_fam"/>
</dbReference>
<feature type="domain" description="Transcription elongation factor GreA/GreB C-terminal" evidence="1">
    <location>
        <begin position="57"/>
        <end position="132"/>
    </location>
</feature>
<dbReference type="AlphaFoldDB" id="A0A125NU46"/>
<dbReference type="InterPro" id="IPR001437">
    <property type="entry name" value="Tscrpt_elong_fac_GreA/B_C"/>
</dbReference>
<name>A0A125NU46_HYPSL</name>
<dbReference type="PATRIC" id="fig|121290.4.peg.45"/>
<dbReference type="PANTHER" id="PTHR30437">
    <property type="entry name" value="TRANSCRIPTION ELONGATION FACTOR GREA"/>
    <property type="match status" value="1"/>
</dbReference>
<dbReference type="GO" id="GO:0032784">
    <property type="term" value="P:regulation of DNA-templated transcription elongation"/>
    <property type="evidence" value="ECO:0007669"/>
    <property type="project" value="InterPro"/>
</dbReference>
<dbReference type="GO" id="GO:0070063">
    <property type="term" value="F:RNA polymerase binding"/>
    <property type="evidence" value="ECO:0007669"/>
    <property type="project" value="InterPro"/>
</dbReference>
<feature type="domain" description="Regulator of nucleoside diphosphate kinase N-terminal" evidence="2">
    <location>
        <begin position="11"/>
        <end position="51"/>
    </location>
</feature>
<sequence length="139" mass="14823">MADVSNPQNKPAIMVSDVDYKRLSDLAVGALERMPAVAEVLLAEMDRAEVVAASTIPANVVQMQSTVNYRSDAGEERRVTLVYPAEADIAQGRISIMTPIGSALIGLSTGQSIAWTTRDGQRHELTVVSVEQPSTLLAG</sequence>
<dbReference type="GO" id="GO:0016301">
    <property type="term" value="F:kinase activity"/>
    <property type="evidence" value="ECO:0007669"/>
    <property type="project" value="UniProtKB-KW"/>
</dbReference>
<comment type="caution">
    <text evidence="3">The sequence shown here is derived from an EMBL/GenBank/DDBJ whole genome shotgun (WGS) entry which is preliminary data.</text>
</comment>
<dbReference type="EMBL" id="LMTR01000078">
    <property type="protein sequence ID" value="KWT65518.1"/>
    <property type="molecule type" value="Genomic_DNA"/>
</dbReference>